<evidence type="ECO:0000313" key="2">
    <source>
        <dbReference type="Proteomes" id="UP000175691"/>
    </source>
</evidence>
<keyword evidence="2" id="KW-1185">Reference proteome</keyword>
<comment type="caution">
    <text evidence="1">The sequence shown here is derived from an EMBL/GenBank/DDBJ whole genome shotgun (WGS) entry which is preliminary data.</text>
</comment>
<dbReference type="AlphaFoldDB" id="A0A1E7Z603"/>
<dbReference type="Proteomes" id="UP000175691">
    <property type="component" value="Unassembled WGS sequence"/>
</dbReference>
<name>A0A1E7Z603_9ALTE</name>
<proteinExistence type="predicted"/>
<evidence type="ECO:0000313" key="1">
    <source>
        <dbReference type="EMBL" id="OFC68958.1"/>
    </source>
</evidence>
<reference evidence="1 2" key="1">
    <citation type="submission" date="2016-08" db="EMBL/GenBank/DDBJ databases">
        <authorList>
            <person name="Seilhamer J.J."/>
        </authorList>
    </citation>
    <scope>NUCLEOTIDE SEQUENCE [LARGE SCALE GENOMIC DNA]</scope>
    <source>
        <strain evidence="1 2">KCTC 42603</strain>
    </source>
</reference>
<accession>A0A1E7Z603</accession>
<organism evidence="1 2">
    <name type="scientific">Alteromonas confluentis</name>
    <dbReference type="NCBI Taxonomy" id="1656094"/>
    <lineage>
        <taxon>Bacteria</taxon>
        <taxon>Pseudomonadati</taxon>
        <taxon>Pseudomonadota</taxon>
        <taxon>Gammaproteobacteria</taxon>
        <taxon>Alteromonadales</taxon>
        <taxon>Alteromonadaceae</taxon>
        <taxon>Alteromonas/Salinimonas group</taxon>
        <taxon>Alteromonas</taxon>
    </lineage>
</organism>
<gene>
    <name evidence="1" type="ORF">BFC18_19635</name>
</gene>
<dbReference type="OrthoDB" id="6322408at2"/>
<sequence>MKNSILNHSDTPLFLKAVNARLTACLTLSSDDFSSEQFRYLSQIRHKVILRALSRMPPDQRTDFAKQELEINRKLEELAQGLLGNAKDEVVKYSRGRAAVNKYK</sequence>
<protein>
    <submittedName>
        <fullName evidence="1">Uncharacterized protein</fullName>
    </submittedName>
</protein>
<dbReference type="EMBL" id="MDHN01000041">
    <property type="protein sequence ID" value="OFC68958.1"/>
    <property type="molecule type" value="Genomic_DNA"/>
</dbReference>
<dbReference type="STRING" id="1656094.BFC18_19635"/>